<dbReference type="EMBL" id="BNAF01000008">
    <property type="protein sequence ID" value="GHE39734.1"/>
    <property type="molecule type" value="Genomic_DNA"/>
</dbReference>
<keyword evidence="3" id="KW-1185">Reference proteome</keyword>
<accession>A0ABQ3HYD0</accession>
<dbReference type="InterPro" id="IPR029044">
    <property type="entry name" value="Nucleotide-diphossugar_trans"/>
</dbReference>
<name>A0ABQ3HYD0_9SPHI</name>
<dbReference type="Pfam" id="PF00535">
    <property type="entry name" value="Glycos_transf_2"/>
    <property type="match status" value="1"/>
</dbReference>
<comment type="caution">
    <text evidence="2">The sequence shown here is derived from an EMBL/GenBank/DDBJ whole genome shotgun (WGS) entry which is preliminary data.</text>
</comment>
<protein>
    <recommendedName>
        <fullName evidence="1">Glycosyltransferase 2-like domain-containing protein</fullName>
    </recommendedName>
</protein>
<dbReference type="Proteomes" id="UP000620550">
    <property type="component" value="Unassembled WGS sequence"/>
</dbReference>
<organism evidence="2 3">
    <name type="scientific">Sphingobacterium griseoflavum</name>
    <dbReference type="NCBI Taxonomy" id="1474952"/>
    <lineage>
        <taxon>Bacteria</taxon>
        <taxon>Pseudomonadati</taxon>
        <taxon>Bacteroidota</taxon>
        <taxon>Sphingobacteriia</taxon>
        <taxon>Sphingobacteriales</taxon>
        <taxon>Sphingobacteriaceae</taxon>
        <taxon>Sphingobacterium</taxon>
    </lineage>
</organism>
<gene>
    <name evidence="2" type="ORF">GCM10017764_23790</name>
</gene>
<dbReference type="RefSeq" id="WP_189626890.1">
    <property type="nucleotide sequence ID" value="NZ_BNAF01000008.1"/>
</dbReference>
<dbReference type="InterPro" id="IPR001173">
    <property type="entry name" value="Glyco_trans_2-like"/>
</dbReference>
<dbReference type="Gene3D" id="3.90.550.10">
    <property type="entry name" value="Spore Coat Polysaccharide Biosynthesis Protein SpsA, Chain A"/>
    <property type="match status" value="1"/>
</dbReference>
<evidence type="ECO:0000259" key="1">
    <source>
        <dbReference type="Pfam" id="PF00535"/>
    </source>
</evidence>
<dbReference type="PANTHER" id="PTHR22916">
    <property type="entry name" value="GLYCOSYLTRANSFERASE"/>
    <property type="match status" value="1"/>
</dbReference>
<dbReference type="SUPFAM" id="SSF53448">
    <property type="entry name" value="Nucleotide-diphospho-sugar transferases"/>
    <property type="match status" value="1"/>
</dbReference>
<reference evidence="3" key="1">
    <citation type="journal article" date="2019" name="Int. J. Syst. Evol. Microbiol.">
        <title>The Global Catalogue of Microorganisms (GCM) 10K type strain sequencing project: providing services to taxonomists for standard genome sequencing and annotation.</title>
        <authorList>
            <consortium name="The Broad Institute Genomics Platform"/>
            <consortium name="The Broad Institute Genome Sequencing Center for Infectious Disease"/>
            <person name="Wu L."/>
            <person name="Ma J."/>
        </authorList>
    </citation>
    <scope>NUCLEOTIDE SEQUENCE [LARGE SCALE GENOMIC DNA]</scope>
    <source>
        <strain evidence="3">CGMCC 1.12966</strain>
    </source>
</reference>
<evidence type="ECO:0000313" key="3">
    <source>
        <dbReference type="Proteomes" id="UP000620550"/>
    </source>
</evidence>
<sequence length="301" mass="34535">MDSFEVSIVVITYGHEKFIGEALNGILAQNFSGLVEVVISNDHSPDKTDKVCKDFISRSDIPANIIFKYTCHDSNIGSMQNFMWALKQCNGKYIAICDGDDYWTDPGKLQRQVNYLNLNRNCAIHSSKAQTLNHNGKGEIIGDPSFKAKYYFSDFFTKNNLVTCTVMFRNHYIDNSVFEGVSFGDWMLYAYLLSKGSNSYAFVSDHVVAAYRVHSDGVMDTLRKTNGLAEKHAIHLYHLYSNFKISYSEDDIQNLNMYFIESIKLAFKNKFFKKVVYLNLLYLKIEPIRALCTKLKTSFKF</sequence>
<evidence type="ECO:0000313" key="2">
    <source>
        <dbReference type="EMBL" id="GHE39734.1"/>
    </source>
</evidence>
<feature type="domain" description="Glycosyltransferase 2-like" evidence="1">
    <location>
        <begin position="7"/>
        <end position="166"/>
    </location>
</feature>
<proteinExistence type="predicted"/>
<dbReference type="PANTHER" id="PTHR22916:SF3">
    <property type="entry name" value="UDP-GLCNAC:BETAGAL BETA-1,3-N-ACETYLGLUCOSAMINYLTRANSFERASE-LIKE PROTEIN 1"/>
    <property type="match status" value="1"/>
</dbReference>